<feature type="compositionally biased region" description="Basic and acidic residues" evidence="1">
    <location>
        <begin position="215"/>
        <end position="255"/>
    </location>
</feature>
<comment type="caution">
    <text evidence="3">The sequence shown here is derived from an EMBL/GenBank/DDBJ whole genome shotgun (WGS) entry which is preliminary data.</text>
</comment>
<feature type="region of interest" description="Disordered" evidence="1">
    <location>
        <begin position="215"/>
        <end position="348"/>
    </location>
</feature>
<dbReference type="Pfam" id="PF14111">
    <property type="entry name" value="DUF4283"/>
    <property type="match status" value="1"/>
</dbReference>
<dbReference type="Proteomes" id="UP000824120">
    <property type="component" value="Chromosome 10"/>
</dbReference>
<evidence type="ECO:0000259" key="2">
    <source>
        <dbReference type="Pfam" id="PF14111"/>
    </source>
</evidence>
<sequence>MAMMALGQPPPMEVGLTISMKAINKPTYVSTIKPAHPSCKYVPLKQISCLHGEPRIVWEEDEVNQMIINEDLQCTVIEKFSYGWREIQELRRMILKQCELKEEVNIGLLRNRYILIRDTLLEDYVSSLSKPQFYITHKHWSYPMRTLKWDPLFDQVEVTAVGKPLQVDLATQNRTSCARVKVEVDLLGNFPKRINLGMKTKECFVIHPELYQREEGENQETKKKEGEKGIQRSDTLTQKEQEKLSDNNDFQEQRGKKVTTTNKFGALEGKHKEESHKERDNDRKGDPSRGTSTGNNTIEERNKKKGIGEKAETEEHPDIGDSQIGEKDNSQSQHVTIPPPKIDKLSEKERIEIQKREEDENMDRNIDDIGRKGDLSPRKINHLKGKIDSVQQVTIRFKRRGLNDYFIITVVYAMCSALKRLELWEQLEEIVGNSTIPWLVGGIFNTMMDESEKLGGLHVTQMEIADFVQL</sequence>
<reference evidence="3 4" key="1">
    <citation type="submission" date="2020-09" db="EMBL/GenBank/DDBJ databases">
        <title>De no assembly of potato wild relative species, Solanum commersonii.</title>
        <authorList>
            <person name="Cho K."/>
        </authorList>
    </citation>
    <scope>NUCLEOTIDE SEQUENCE [LARGE SCALE GENOMIC DNA]</scope>
    <source>
        <strain evidence="3">LZ3.2</strain>
        <tissue evidence="3">Leaf</tissue>
    </source>
</reference>
<dbReference type="AlphaFoldDB" id="A0A9J5X1Y4"/>
<keyword evidence="4" id="KW-1185">Reference proteome</keyword>
<organism evidence="3 4">
    <name type="scientific">Solanum commersonii</name>
    <name type="common">Commerson's wild potato</name>
    <name type="synonym">Commerson's nightshade</name>
    <dbReference type="NCBI Taxonomy" id="4109"/>
    <lineage>
        <taxon>Eukaryota</taxon>
        <taxon>Viridiplantae</taxon>
        <taxon>Streptophyta</taxon>
        <taxon>Embryophyta</taxon>
        <taxon>Tracheophyta</taxon>
        <taxon>Spermatophyta</taxon>
        <taxon>Magnoliopsida</taxon>
        <taxon>eudicotyledons</taxon>
        <taxon>Gunneridae</taxon>
        <taxon>Pentapetalae</taxon>
        <taxon>asterids</taxon>
        <taxon>lamiids</taxon>
        <taxon>Solanales</taxon>
        <taxon>Solanaceae</taxon>
        <taxon>Solanoideae</taxon>
        <taxon>Solaneae</taxon>
        <taxon>Solanum</taxon>
    </lineage>
</organism>
<dbReference type="EMBL" id="JACXVP010000010">
    <property type="protein sequence ID" value="KAG5581128.1"/>
    <property type="molecule type" value="Genomic_DNA"/>
</dbReference>
<accession>A0A9J5X1Y4</accession>
<protein>
    <recommendedName>
        <fullName evidence="2">DUF4283 domain-containing protein</fullName>
    </recommendedName>
</protein>
<gene>
    <name evidence="3" type="ORF">H5410_051755</name>
</gene>
<evidence type="ECO:0000256" key="1">
    <source>
        <dbReference type="SAM" id="MobiDB-lite"/>
    </source>
</evidence>
<feature type="domain" description="DUF4283" evidence="2">
    <location>
        <begin position="69"/>
        <end position="154"/>
    </location>
</feature>
<dbReference type="InterPro" id="IPR025558">
    <property type="entry name" value="DUF4283"/>
</dbReference>
<name>A0A9J5X1Y4_SOLCO</name>
<evidence type="ECO:0000313" key="4">
    <source>
        <dbReference type="Proteomes" id="UP000824120"/>
    </source>
</evidence>
<proteinExistence type="predicted"/>
<feature type="compositionally biased region" description="Basic and acidic residues" evidence="1">
    <location>
        <begin position="298"/>
        <end position="329"/>
    </location>
</feature>
<feature type="compositionally biased region" description="Basic and acidic residues" evidence="1">
    <location>
        <begin position="268"/>
        <end position="287"/>
    </location>
</feature>
<evidence type="ECO:0000313" key="3">
    <source>
        <dbReference type="EMBL" id="KAG5581128.1"/>
    </source>
</evidence>